<organism evidence="1 2">
    <name type="scientific">Filimonas zeae</name>
    <dbReference type="NCBI Taxonomy" id="1737353"/>
    <lineage>
        <taxon>Bacteria</taxon>
        <taxon>Pseudomonadati</taxon>
        <taxon>Bacteroidota</taxon>
        <taxon>Chitinophagia</taxon>
        <taxon>Chitinophagales</taxon>
        <taxon>Chitinophagaceae</taxon>
        <taxon>Filimonas</taxon>
    </lineage>
</organism>
<dbReference type="InterPro" id="IPR046732">
    <property type="entry name" value="DUF6624"/>
</dbReference>
<dbReference type="EMBL" id="BMIB01000002">
    <property type="protein sequence ID" value="GGH66995.1"/>
    <property type="molecule type" value="Genomic_DNA"/>
</dbReference>
<dbReference type="AlphaFoldDB" id="A0A917MVN3"/>
<sequence length="199" mass="22229">MLLLSAATAPAQQQAPRNPKLAAYIDSLYKADQQTATLGDSAAAAYQRAIHTNFPHVKAILEQYGFPGYDLVGKEASEHYWLLVQHSDFEVAFQKKALPLMHQQVMRNNATGKFYAYLADRIEVNEGRKQRYGTQIVMTANGYQPKPLADTTQVAQLRKSIGLNTLAEYLNESNEVFNMLNKGHSQIINGRLVRDSTGQ</sequence>
<dbReference type="Pfam" id="PF20329">
    <property type="entry name" value="DUF6624"/>
    <property type="match status" value="1"/>
</dbReference>
<name>A0A917MVN3_9BACT</name>
<gene>
    <name evidence="1" type="ORF">GCM10011379_21770</name>
</gene>
<evidence type="ECO:0000313" key="2">
    <source>
        <dbReference type="Proteomes" id="UP000627292"/>
    </source>
</evidence>
<protein>
    <submittedName>
        <fullName evidence="1">Uncharacterized protein</fullName>
    </submittedName>
</protein>
<dbReference type="Proteomes" id="UP000627292">
    <property type="component" value="Unassembled WGS sequence"/>
</dbReference>
<reference evidence="1" key="1">
    <citation type="journal article" date="2014" name="Int. J. Syst. Evol. Microbiol.">
        <title>Complete genome sequence of Corynebacterium casei LMG S-19264T (=DSM 44701T), isolated from a smear-ripened cheese.</title>
        <authorList>
            <consortium name="US DOE Joint Genome Institute (JGI-PGF)"/>
            <person name="Walter F."/>
            <person name="Albersmeier A."/>
            <person name="Kalinowski J."/>
            <person name="Ruckert C."/>
        </authorList>
    </citation>
    <scope>NUCLEOTIDE SEQUENCE</scope>
    <source>
        <strain evidence="1">CGMCC 1.15290</strain>
    </source>
</reference>
<proteinExistence type="predicted"/>
<evidence type="ECO:0000313" key="1">
    <source>
        <dbReference type="EMBL" id="GGH66995.1"/>
    </source>
</evidence>
<keyword evidence="2" id="KW-1185">Reference proteome</keyword>
<comment type="caution">
    <text evidence="1">The sequence shown here is derived from an EMBL/GenBank/DDBJ whole genome shotgun (WGS) entry which is preliminary data.</text>
</comment>
<reference evidence="1" key="2">
    <citation type="submission" date="2020-09" db="EMBL/GenBank/DDBJ databases">
        <authorList>
            <person name="Sun Q."/>
            <person name="Zhou Y."/>
        </authorList>
    </citation>
    <scope>NUCLEOTIDE SEQUENCE</scope>
    <source>
        <strain evidence="1">CGMCC 1.15290</strain>
    </source>
</reference>
<accession>A0A917MVN3</accession>